<evidence type="ECO:0000256" key="7">
    <source>
        <dbReference type="ARBA" id="ARBA00023136"/>
    </source>
</evidence>
<evidence type="ECO:0000256" key="4">
    <source>
        <dbReference type="ARBA" id="ARBA00022679"/>
    </source>
</evidence>
<dbReference type="GO" id="GO:0016763">
    <property type="term" value="F:pentosyltransferase activity"/>
    <property type="evidence" value="ECO:0007669"/>
    <property type="project" value="TreeGrafter"/>
</dbReference>
<keyword evidence="6 8" id="KW-1133">Transmembrane helix</keyword>
<feature type="transmembrane region" description="Helical" evidence="8">
    <location>
        <begin position="280"/>
        <end position="302"/>
    </location>
</feature>
<feature type="transmembrane region" description="Helical" evidence="8">
    <location>
        <begin position="62"/>
        <end position="84"/>
    </location>
</feature>
<proteinExistence type="predicted"/>
<evidence type="ECO:0000256" key="1">
    <source>
        <dbReference type="ARBA" id="ARBA00004651"/>
    </source>
</evidence>
<feature type="transmembrane region" description="Helical" evidence="8">
    <location>
        <begin position="219"/>
        <end position="239"/>
    </location>
</feature>
<evidence type="ECO:0000313" key="9">
    <source>
        <dbReference type="EMBL" id="KKQ50562.1"/>
    </source>
</evidence>
<keyword evidence="7 8" id="KW-0472">Membrane</keyword>
<evidence type="ECO:0000313" key="10">
    <source>
        <dbReference type="Proteomes" id="UP000034366"/>
    </source>
</evidence>
<organism evidence="9 10">
    <name type="scientific">Candidatus Woesebacteria bacterium GW2011_GWD1_38_10</name>
    <dbReference type="NCBI Taxonomy" id="1618592"/>
    <lineage>
        <taxon>Bacteria</taxon>
        <taxon>Candidatus Woeseibacteriota</taxon>
    </lineage>
</organism>
<feature type="transmembrane region" description="Helical" evidence="8">
    <location>
        <begin position="378"/>
        <end position="396"/>
    </location>
</feature>
<keyword evidence="3" id="KW-0328">Glycosyltransferase</keyword>
<dbReference type="GO" id="GO:0005886">
    <property type="term" value="C:plasma membrane"/>
    <property type="evidence" value="ECO:0007669"/>
    <property type="project" value="UniProtKB-SubCell"/>
</dbReference>
<dbReference type="GO" id="GO:0009103">
    <property type="term" value="P:lipopolysaccharide biosynthetic process"/>
    <property type="evidence" value="ECO:0007669"/>
    <property type="project" value="UniProtKB-ARBA"/>
</dbReference>
<protein>
    <submittedName>
        <fullName evidence="9">Glycosyl transferase family 39</fullName>
    </submittedName>
</protein>
<dbReference type="PANTHER" id="PTHR33908:SF11">
    <property type="entry name" value="MEMBRANE PROTEIN"/>
    <property type="match status" value="1"/>
</dbReference>
<reference evidence="9 10" key="1">
    <citation type="journal article" date="2015" name="Nature">
        <title>rRNA introns, odd ribosomes, and small enigmatic genomes across a large radiation of phyla.</title>
        <authorList>
            <person name="Brown C.T."/>
            <person name="Hug L.A."/>
            <person name="Thomas B.C."/>
            <person name="Sharon I."/>
            <person name="Castelle C.J."/>
            <person name="Singh A."/>
            <person name="Wilkins M.J."/>
            <person name="Williams K.H."/>
            <person name="Banfield J.F."/>
        </authorList>
    </citation>
    <scope>NUCLEOTIDE SEQUENCE [LARGE SCALE GENOMIC DNA]</scope>
</reference>
<dbReference type="Proteomes" id="UP000034366">
    <property type="component" value="Unassembled WGS sequence"/>
</dbReference>
<feature type="transmembrane region" description="Helical" evidence="8">
    <location>
        <begin position="124"/>
        <end position="139"/>
    </location>
</feature>
<comment type="subcellular location">
    <subcellularLocation>
        <location evidence="1">Cell membrane</location>
        <topology evidence="1">Multi-pass membrane protein</topology>
    </subcellularLocation>
</comment>
<feature type="transmembrane region" description="Helical" evidence="8">
    <location>
        <begin position="12"/>
        <end position="29"/>
    </location>
</feature>
<evidence type="ECO:0000256" key="3">
    <source>
        <dbReference type="ARBA" id="ARBA00022676"/>
    </source>
</evidence>
<keyword evidence="5 8" id="KW-0812">Transmembrane</keyword>
<evidence type="ECO:0000256" key="8">
    <source>
        <dbReference type="SAM" id="Phobius"/>
    </source>
</evidence>
<accession>A0A0G0I7P4</accession>
<feature type="transmembrane region" description="Helical" evidence="8">
    <location>
        <begin position="345"/>
        <end position="366"/>
    </location>
</feature>
<name>A0A0G0I7P4_9BACT</name>
<feature type="transmembrane region" description="Helical" evidence="8">
    <location>
        <begin position="91"/>
        <end position="112"/>
    </location>
</feature>
<feature type="transmembrane region" description="Helical" evidence="8">
    <location>
        <begin position="175"/>
        <end position="207"/>
    </location>
</feature>
<evidence type="ECO:0000256" key="2">
    <source>
        <dbReference type="ARBA" id="ARBA00022475"/>
    </source>
</evidence>
<dbReference type="PANTHER" id="PTHR33908">
    <property type="entry name" value="MANNOSYLTRANSFERASE YKCB-RELATED"/>
    <property type="match status" value="1"/>
</dbReference>
<dbReference type="InterPro" id="IPR050297">
    <property type="entry name" value="LipidA_mod_glycosyltrf_83"/>
</dbReference>
<keyword evidence="2" id="KW-1003">Cell membrane</keyword>
<dbReference type="AlphaFoldDB" id="A0A0G0I7P4"/>
<sequence length="588" mass="68512">MNKYLKSRSNNILLFVIVFTGILTRFYKLDWGDGFFFHPDEYHIIGAVGKLINEGLFANPKLFSYGSFTVYLIYAVRSILIHIFNVSDPNLFIIGRSLAAFFSTLTLVNFYLISKRVFLKNVNFPLYVSLVAAFVPGLIQQAHYLTPESFMTFWITLSAYFLIKYSEKLRLSHLALTAMCVGVAGGTKVSSFAVLPFVLTMVFFSNIKKSGIFKNLQRAILFLTIIFVFFFVTFPYAILDYENFKGTTRYESSLSMGDIKVFYTRSFENTLPFIFQLTKIYPYILGIVLMVFSIIGSVIAVLKISKYGFRHFYYFLYRLRLKWSEFRQIKIPGARTAPVYRNEKYIYNLLILAGYFLSYFIFNSLLYTKWTRFVHPTIPFFIILSFVGISEIVGRFKDSTLKNRFGTIFSYAVIVPSIVTGVMFFSIYVRPDVRTTSTEWVKNNVAVNSILLTETGNTLEVPLIGSYTKIPFDFYNLDTNPELLYKFVNDIQKSDYFIIQSRRIYKNHKYSEFPIVYNFYNALFSGKLGFEEVAAFNSYPELKIGNYKLEIPDEVAEETWTVFDHPVIKIYRKIKSYPNNYYVELLRR</sequence>
<evidence type="ECO:0000256" key="6">
    <source>
        <dbReference type="ARBA" id="ARBA00022989"/>
    </source>
</evidence>
<evidence type="ECO:0000256" key="5">
    <source>
        <dbReference type="ARBA" id="ARBA00022692"/>
    </source>
</evidence>
<feature type="transmembrane region" description="Helical" evidence="8">
    <location>
        <begin position="408"/>
        <end position="429"/>
    </location>
</feature>
<comment type="caution">
    <text evidence="9">The sequence shown here is derived from an EMBL/GenBank/DDBJ whole genome shotgun (WGS) entry which is preliminary data.</text>
</comment>
<dbReference type="EMBL" id="LBTW01000004">
    <property type="protein sequence ID" value="KKQ50562.1"/>
    <property type="molecule type" value="Genomic_DNA"/>
</dbReference>
<gene>
    <name evidence="9" type="ORF">US67_C0004G0006</name>
</gene>
<feature type="transmembrane region" description="Helical" evidence="8">
    <location>
        <begin position="144"/>
        <end position="163"/>
    </location>
</feature>
<keyword evidence="4 9" id="KW-0808">Transferase</keyword>